<name>A0A0D2E7R4_9EURO</name>
<organism evidence="1 2">
    <name type="scientific">Exophiala xenobiotica</name>
    <dbReference type="NCBI Taxonomy" id="348802"/>
    <lineage>
        <taxon>Eukaryota</taxon>
        <taxon>Fungi</taxon>
        <taxon>Dikarya</taxon>
        <taxon>Ascomycota</taxon>
        <taxon>Pezizomycotina</taxon>
        <taxon>Eurotiomycetes</taxon>
        <taxon>Chaetothyriomycetidae</taxon>
        <taxon>Chaetothyriales</taxon>
        <taxon>Herpotrichiellaceae</taxon>
        <taxon>Exophiala</taxon>
    </lineage>
</organism>
<dbReference type="OrthoDB" id="4216928at2759"/>
<dbReference type="GeneID" id="25332091"/>
<evidence type="ECO:0000313" key="2">
    <source>
        <dbReference type="Proteomes" id="UP000054342"/>
    </source>
</evidence>
<evidence type="ECO:0000313" key="1">
    <source>
        <dbReference type="EMBL" id="KIW51468.1"/>
    </source>
</evidence>
<proteinExistence type="predicted"/>
<gene>
    <name evidence="1" type="ORF">PV05_10183</name>
</gene>
<sequence length="291" mass="32852">MDPNRTAFKSYQSPTTRRLVVSKVSISADVLTVEYVAAELLKIAHSVFHDQSAMYIHPHMKPRPQPVLLQSDTELSETLGLSCNNGTQANMLLCVRVCRLLSRLRDSSEPLHEILHAFQILLSHITQLLFSGDLSTLQLRDKVMENMREVAVRLVKDAQAMMPKELPRWQTWVLAESVRRAILMSCLIQGVYHGWVRGYCYHELFIQALPFDVRAGLWVAGSADEWEALLVKDDKQHGFDKATTDLVSFHEFAFSFAKVPFDPGADSFQRLLLTAHHGKGPVDRALGCLKA</sequence>
<keyword evidence="2" id="KW-1185">Reference proteome</keyword>
<dbReference type="AlphaFoldDB" id="A0A0D2E7R4"/>
<dbReference type="Proteomes" id="UP000054342">
    <property type="component" value="Unassembled WGS sequence"/>
</dbReference>
<dbReference type="RefSeq" id="XP_013312052.1">
    <property type="nucleotide sequence ID" value="XM_013456598.1"/>
</dbReference>
<accession>A0A0D2E7R4</accession>
<reference evidence="1 2" key="1">
    <citation type="submission" date="2015-01" db="EMBL/GenBank/DDBJ databases">
        <title>The Genome Sequence of Exophiala xenobiotica CBS118157.</title>
        <authorList>
            <consortium name="The Broad Institute Genomics Platform"/>
            <person name="Cuomo C."/>
            <person name="de Hoog S."/>
            <person name="Gorbushina A."/>
            <person name="Stielow B."/>
            <person name="Teixiera M."/>
            <person name="Abouelleil A."/>
            <person name="Chapman S.B."/>
            <person name="Priest M."/>
            <person name="Young S.K."/>
            <person name="Wortman J."/>
            <person name="Nusbaum C."/>
            <person name="Birren B."/>
        </authorList>
    </citation>
    <scope>NUCLEOTIDE SEQUENCE [LARGE SCALE GENOMIC DNA]</scope>
    <source>
        <strain evidence="1 2">CBS 118157</strain>
    </source>
</reference>
<protein>
    <submittedName>
        <fullName evidence="1">Uncharacterized protein</fullName>
    </submittedName>
</protein>
<dbReference type="EMBL" id="KN847322">
    <property type="protein sequence ID" value="KIW51468.1"/>
    <property type="molecule type" value="Genomic_DNA"/>
</dbReference>
<dbReference type="HOGENOM" id="CLU_024655_1_0_1"/>